<name>A0A917YWC2_9ALTE</name>
<dbReference type="RefSeq" id="WP_188693030.1">
    <property type="nucleotide sequence ID" value="NZ_BMLS01000002.1"/>
</dbReference>
<reference evidence="1" key="2">
    <citation type="submission" date="2020-09" db="EMBL/GenBank/DDBJ databases">
        <authorList>
            <person name="Sun Q."/>
            <person name="Zhou Y."/>
        </authorList>
    </citation>
    <scope>NUCLEOTIDE SEQUENCE</scope>
    <source>
        <strain evidence="1">CGMCC 1.7086</strain>
    </source>
</reference>
<reference evidence="1" key="1">
    <citation type="journal article" date="2014" name="Int. J. Syst. Evol. Microbiol.">
        <title>Complete genome sequence of Corynebacterium casei LMG S-19264T (=DSM 44701T), isolated from a smear-ripened cheese.</title>
        <authorList>
            <consortium name="US DOE Joint Genome Institute (JGI-PGF)"/>
            <person name="Walter F."/>
            <person name="Albersmeier A."/>
            <person name="Kalinowski J."/>
            <person name="Ruckert C."/>
        </authorList>
    </citation>
    <scope>NUCLEOTIDE SEQUENCE</scope>
    <source>
        <strain evidence="1">CGMCC 1.7086</strain>
    </source>
</reference>
<gene>
    <name evidence="1" type="ORF">GCM10010982_16330</name>
</gene>
<dbReference type="EMBL" id="BMLS01000002">
    <property type="protein sequence ID" value="GGO68130.1"/>
    <property type="molecule type" value="Genomic_DNA"/>
</dbReference>
<dbReference type="AlphaFoldDB" id="A0A917YWC2"/>
<keyword evidence="2" id="KW-1185">Reference proteome</keyword>
<accession>A0A917YWC2</accession>
<evidence type="ECO:0000313" key="2">
    <source>
        <dbReference type="Proteomes" id="UP000606935"/>
    </source>
</evidence>
<dbReference type="Proteomes" id="UP000606935">
    <property type="component" value="Unassembled WGS sequence"/>
</dbReference>
<dbReference type="PROSITE" id="PS51257">
    <property type="entry name" value="PROKAR_LIPOPROTEIN"/>
    <property type="match status" value="1"/>
</dbReference>
<proteinExistence type="predicted"/>
<comment type="caution">
    <text evidence="1">The sequence shown here is derived from an EMBL/GenBank/DDBJ whole genome shotgun (WGS) entry which is preliminary data.</text>
</comment>
<organism evidence="1 2">
    <name type="scientific">Bowmanella pacifica</name>
    <dbReference type="NCBI Taxonomy" id="502051"/>
    <lineage>
        <taxon>Bacteria</taxon>
        <taxon>Pseudomonadati</taxon>
        <taxon>Pseudomonadota</taxon>
        <taxon>Gammaproteobacteria</taxon>
        <taxon>Alteromonadales</taxon>
        <taxon>Alteromonadaceae</taxon>
        <taxon>Bowmanella</taxon>
    </lineage>
</organism>
<evidence type="ECO:0000313" key="1">
    <source>
        <dbReference type="EMBL" id="GGO68130.1"/>
    </source>
</evidence>
<protein>
    <submittedName>
        <fullName evidence="1">Uncharacterized protein</fullName>
    </submittedName>
</protein>
<sequence>MKLSIVKRVLSSIVVVFLAACNTDHGPREQPLQIVDVTIHTDSQAAPRESHRLIMHFNRALTEQELSSARGHVTPRYTYGFTYEIETNSGHKIERKRTKDIMQYFIRDKGKAYLLTSESDHHPLRGFNSEVDKAFQSGNISSIKVQLFQQDKQDKDANYQLLQEITFSQ</sequence>